<keyword evidence="5 12" id="KW-0732">Signal</keyword>
<evidence type="ECO:0000256" key="12">
    <source>
        <dbReference type="SAM" id="SignalP"/>
    </source>
</evidence>
<feature type="domain" description="TonB-dependent receptor-like beta-barrel" evidence="13">
    <location>
        <begin position="370"/>
        <end position="773"/>
    </location>
</feature>
<gene>
    <name evidence="15" type="ORF">G0Q07_17990</name>
</gene>
<evidence type="ECO:0000256" key="5">
    <source>
        <dbReference type="ARBA" id="ARBA00022729"/>
    </source>
</evidence>
<evidence type="ECO:0000256" key="8">
    <source>
        <dbReference type="ARBA" id="ARBA00023170"/>
    </source>
</evidence>
<dbReference type="AlphaFoldDB" id="A0A6C0RGD8"/>
<feature type="chain" id="PRO_5025603120" evidence="12">
    <location>
        <begin position="21"/>
        <end position="800"/>
    </location>
</feature>
<dbReference type="PROSITE" id="PS52016">
    <property type="entry name" value="TONB_DEPENDENT_REC_3"/>
    <property type="match status" value="1"/>
</dbReference>
<keyword evidence="16" id="KW-1185">Reference proteome</keyword>
<evidence type="ECO:0000259" key="13">
    <source>
        <dbReference type="Pfam" id="PF00593"/>
    </source>
</evidence>
<reference evidence="15 16" key="1">
    <citation type="submission" date="2020-02" db="EMBL/GenBank/DDBJ databases">
        <title>Genome sequencing for Draconibacterium sp. strain M1.</title>
        <authorList>
            <person name="Park S.-J."/>
        </authorList>
    </citation>
    <scope>NUCLEOTIDE SEQUENCE [LARGE SCALE GENOMIC DNA]</scope>
    <source>
        <strain evidence="15 16">M1</strain>
    </source>
</reference>
<keyword evidence="9 10" id="KW-0998">Cell outer membrane</keyword>
<name>A0A6C0RGD8_9BACT</name>
<evidence type="ECO:0000313" key="15">
    <source>
        <dbReference type="EMBL" id="QIA09480.1"/>
    </source>
</evidence>
<keyword evidence="3 10" id="KW-1134">Transmembrane beta strand</keyword>
<evidence type="ECO:0000256" key="6">
    <source>
        <dbReference type="ARBA" id="ARBA00023077"/>
    </source>
</evidence>
<dbReference type="KEGG" id="drc:G0Q07_17990"/>
<dbReference type="Gene3D" id="2.170.130.10">
    <property type="entry name" value="TonB-dependent receptor, plug domain"/>
    <property type="match status" value="1"/>
</dbReference>
<dbReference type="Pfam" id="PF07715">
    <property type="entry name" value="Plug"/>
    <property type="match status" value="1"/>
</dbReference>
<evidence type="ECO:0000256" key="4">
    <source>
        <dbReference type="ARBA" id="ARBA00022692"/>
    </source>
</evidence>
<protein>
    <submittedName>
        <fullName evidence="15">TonB-dependent receptor</fullName>
    </submittedName>
</protein>
<evidence type="ECO:0000256" key="11">
    <source>
        <dbReference type="RuleBase" id="RU003357"/>
    </source>
</evidence>
<dbReference type="InterPro" id="IPR012910">
    <property type="entry name" value="Plug_dom"/>
</dbReference>
<evidence type="ECO:0000313" key="16">
    <source>
        <dbReference type="Proteomes" id="UP000474630"/>
    </source>
</evidence>
<keyword evidence="7 10" id="KW-0472">Membrane</keyword>
<evidence type="ECO:0000256" key="7">
    <source>
        <dbReference type="ARBA" id="ARBA00023136"/>
    </source>
</evidence>
<feature type="signal peptide" evidence="12">
    <location>
        <begin position="1"/>
        <end position="20"/>
    </location>
</feature>
<dbReference type="Pfam" id="PF00593">
    <property type="entry name" value="TonB_dep_Rec_b-barrel"/>
    <property type="match status" value="1"/>
</dbReference>
<dbReference type="SUPFAM" id="SSF56935">
    <property type="entry name" value="Porins"/>
    <property type="match status" value="1"/>
</dbReference>
<evidence type="ECO:0000256" key="1">
    <source>
        <dbReference type="ARBA" id="ARBA00004571"/>
    </source>
</evidence>
<keyword evidence="8 15" id="KW-0675">Receptor</keyword>
<dbReference type="PANTHER" id="PTHR30069:SF29">
    <property type="entry name" value="HEMOGLOBIN AND HEMOGLOBIN-HAPTOGLOBIN-BINDING PROTEIN 1-RELATED"/>
    <property type="match status" value="1"/>
</dbReference>
<feature type="domain" description="TonB-dependent receptor plug" evidence="14">
    <location>
        <begin position="113"/>
        <end position="220"/>
    </location>
</feature>
<dbReference type="InterPro" id="IPR000531">
    <property type="entry name" value="Beta-barrel_TonB"/>
</dbReference>
<keyword evidence="6 11" id="KW-0798">TonB box</keyword>
<evidence type="ECO:0000256" key="9">
    <source>
        <dbReference type="ARBA" id="ARBA00023237"/>
    </source>
</evidence>
<dbReference type="GO" id="GO:0015344">
    <property type="term" value="F:siderophore uptake transmembrane transporter activity"/>
    <property type="evidence" value="ECO:0007669"/>
    <property type="project" value="TreeGrafter"/>
</dbReference>
<dbReference type="InterPro" id="IPR037066">
    <property type="entry name" value="Plug_dom_sf"/>
</dbReference>
<evidence type="ECO:0000259" key="14">
    <source>
        <dbReference type="Pfam" id="PF07715"/>
    </source>
</evidence>
<comment type="similarity">
    <text evidence="10 11">Belongs to the TonB-dependent receptor family.</text>
</comment>
<sequence>MKKFKLTFFILLFSISTVFGQAYVQVVNAKTGTPVEHAMLISDNFLTQTDEEGRAKLDGFQPDEKILFKHSSFITYVSTRKKIEEQGKTVLMVESPVRLDEVVVSVNRWKQSKTEIPHTIKSIQPEEIMHYNPQTTADMLGTESGVFIQKSQMGGGSPMIRGFAANRVLIMVDGIRMNNAIYRSGNLQNVISVDAQSLQNTEIIFGPGSVIYGSDALGGVMSFNTLSPKLSTADNYEAFGKAYARYSSVNFEKTGHFSYNFGGKKWASVISTTFTDFDDMKMGNSGPEEYLRPQYVVDAPYSGADQILQNSNDRKQLYTGYHQFNLMGKLRFRPNENIDIELGAHHSQTGDIPRYDRLIQYKGDKLKYAEWYYGPQEWTLLSGRMQLKKNMLLFDKANLLLAYQDYTESRHDRKLNNDILRNRTENVNIYSVNFDFGKNIDERSELFYGLEGYFNKVGSNGYSEDLISGEQEKIAPRYPDDSNYSSLAAYYSFKYSISPKIIFQMGSRFTYTHLEGKFDTDFYQFPFDGFDMKNSAFNGNLGIVWHPTTDWQINIHGSTGFRSPNIDDVAKVFDSEPGTVVVPNPDLKPEYARNLELSIIRSHQNRIKVEWTGFYTWLKDAMVRRTFDGLGQDSILYDGEMSRVEALVNAESATIYGTTANVEYLFNNQWRTRHDITITKGEDSEGMPIRHVPPTFGSSHIIFEGPKLYLDLYVNYSGKFDFDELSPDEQDKPHLYIPDDNGNPYSPSWWTANIKSNYHLNSNLTISGGIENIFNKRYRPYSSGLVSPGMNFVISALLKI</sequence>
<dbReference type="InterPro" id="IPR036942">
    <property type="entry name" value="Beta-barrel_TonB_sf"/>
</dbReference>
<dbReference type="Gene3D" id="2.40.170.20">
    <property type="entry name" value="TonB-dependent receptor, beta-barrel domain"/>
    <property type="match status" value="1"/>
</dbReference>
<dbReference type="GO" id="GO:0044718">
    <property type="term" value="P:siderophore transmembrane transport"/>
    <property type="evidence" value="ECO:0007669"/>
    <property type="project" value="TreeGrafter"/>
</dbReference>
<keyword evidence="2 10" id="KW-0813">Transport</keyword>
<proteinExistence type="inferred from homology"/>
<dbReference type="Proteomes" id="UP000474630">
    <property type="component" value="Chromosome"/>
</dbReference>
<evidence type="ECO:0000256" key="2">
    <source>
        <dbReference type="ARBA" id="ARBA00022448"/>
    </source>
</evidence>
<dbReference type="EMBL" id="CP048409">
    <property type="protein sequence ID" value="QIA09480.1"/>
    <property type="molecule type" value="Genomic_DNA"/>
</dbReference>
<accession>A0A6C0RGD8</accession>
<keyword evidence="4 10" id="KW-0812">Transmembrane</keyword>
<organism evidence="15 16">
    <name type="scientific">Draconibacterium halophilum</name>
    <dbReference type="NCBI Taxonomy" id="2706887"/>
    <lineage>
        <taxon>Bacteria</taxon>
        <taxon>Pseudomonadati</taxon>
        <taxon>Bacteroidota</taxon>
        <taxon>Bacteroidia</taxon>
        <taxon>Marinilabiliales</taxon>
        <taxon>Prolixibacteraceae</taxon>
        <taxon>Draconibacterium</taxon>
    </lineage>
</organism>
<evidence type="ECO:0000256" key="10">
    <source>
        <dbReference type="PROSITE-ProRule" id="PRU01360"/>
    </source>
</evidence>
<dbReference type="PANTHER" id="PTHR30069">
    <property type="entry name" value="TONB-DEPENDENT OUTER MEMBRANE RECEPTOR"/>
    <property type="match status" value="1"/>
</dbReference>
<dbReference type="InterPro" id="IPR039426">
    <property type="entry name" value="TonB-dep_rcpt-like"/>
</dbReference>
<dbReference type="RefSeq" id="WP_163348451.1">
    <property type="nucleotide sequence ID" value="NZ_CP048409.1"/>
</dbReference>
<dbReference type="GO" id="GO:0009279">
    <property type="term" value="C:cell outer membrane"/>
    <property type="evidence" value="ECO:0007669"/>
    <property type="project" value="UniProtKB-SubCell"/>
</dbReference>
<comment type="subcellular location">
    <subcellularLocation>
        <location evidence="1 10">Cell outer membrane</location>
        <topology evidence="1 10">Multi-pass membrane protein</topology>
    </subcellularLocation>
</comment>
<evidence type="ECO:0000256" key="3">
    <source>
        <dbReference type="ARBA" id="ARBA00022452"/>
    </source>
</evidence>